<protein>
    <submittedName>
        <fullName evidence="1">Uncharacterized protein</fullName>
    </submittedName>
</protein>
<reference evidence="1 2" key="1">
    <citation type="submission" date="2018-11" db="EMBL/GenBank/DDBJ databases">
        <title>Genomic Encyclopedia of Type Strains, Phase IV (KMG-IV): sequencing the most valuable type-strain genomes for metagenomic binning, comparative biology and taxonomic classification.</title>
        <authorList>
            <person name="Goeker M."/>
        </authorList>
    </citation>
    <scope>NUCLEOTIDE SEQUENCE [LARGE SCALE GENOMIC DNA]</scope>
    <source>
        <strain evidence="1 2">DSM 27238</strain>
    </source>
</reference>
<sequence>MLENLISSEIYLIKTKDKSFDLRKNEENIFSYIDYDLSGCGNNTVTYSRKALSIEEFRKYVPRIVQNMKETLVYSYFINHKEKEYDVYPFNFSPSSLAEFANKEQKNVQLVKINNNYICVSIKY</sequence>
<organism evidence="1 2">
    <name type="scientific">Vespertiliibacter pulmonis</name>
    <dbReference type="NCBI Taxonomy" id="1443036"/>
    <lineage>
        <taxon>Bacteria</taxon>
        <taxon>Pseudomonadati</taxon>
        <taxon>Pseudomonadota</taxon>
        <taxon>Gammaproteobacteria</taxon>
        <taxon>Pasteurellales</taxon>
        <taxon>Pasteurellaceae</taxon>
        <taxon>Vespertiliibacter</taxon>
    </lineage>
</organism>
<dbReference type="Proteomes" id="UP000281691">
    <property type="component" value="Unassembled WGS sequence"/>
</dbReference>
<dbReference type="EMBL" id="RKQP01000005">
    <property type="protein sequence ID" value="RPE82626.1"/>
    <property type="molecule type" value="Genomic_DNA"/>
</dbReference>
<proteinExistence type="predicted"/>
<evidence type="ECO:0000313" key="2">
    <source>
        <dbReference type="Proteomes" id="UP000281691"/>
    </source>
</evidence>
<gene>
    <name evidence="1" type="ORF">EDC46_1563</name>
</gene>
<evidence type="ECO:0000313" key="1">
    <source>
        <dbReference type="EMBL" id="RPE82626.1"/>
    </source>
</evidence>
<keyword evidence="2" id="KW-1185">Reference proteome</keyword>
<comment type="caution">
    <text evidence="1">The sequence shown here is derived from an EMBL/GenBank/DDBJ whole genome shotgun (WGS) entry which is preliminary data.</text>
</comment>
<accession>A0A3N4VHU7</accession>
<dbReference type="AlphaFoldDB" id="A0A3N4VHU7"/>
<name>A0A3N4VHU7_9PAST</name>
<dbReference type="RefSeq" id="WP_124211689.1">
    <property type="nucleotide sequence ID" value="NZ_CP016615.1"/>
</dbReference>